<protein>
    <submittedName>
        <fullName evidence="2">Uncharacterized protein</fullName>
    </submittedName>
</protein>
<accession>A0A1J5PSM9</accession>
<sequence length="55" mass="6141">MVRRIFPIVYLVVGVFVAAQHHYLVHLNTIGHILSAVLAIALWPLLLLGVNLNIK</sequence>
<evidence type="ECO:0000256" key="1">
    <source>
        <dbReference type="SAM" id="Phobius"/>
    </source>
</evidence>
<feature type="transmembrane region" description="Helical" evidence="1">
    <location>
        <begin position="30"/>
        <end position="54"/>
    </location>
</feature>
<comment type="caution">
    <text evidence="2">The sequence shown here is derived from an EMBL/GenBank/DDBJ whole genome shotgun (WGS) entry which is preliminary data.</text>
</comment>
<name>A0A1J5PSM9_9ZZZZ</name>
<feature type="transmembrane region" description="Helical" evidence="1">
    <location>
        <begin position="7"/>
        <end position="24"/>
    </location>
</feature>
<keyword evidence="1" id="KW-1133">Transmembrane helix</keyword>
<proteinExistence type="predicted"/>
<reference evidence="2" key="1">
    <citation type="submission" date="2016-10" db="EMBL/GenBank/DDBJ databases">
        <title>Sequence of Gallionella enrichment culture.</title>
        <authorList>
            <person name="Poehlein A."/>
            <person name="Muehling M."/>
            <person name="Daniel R."/>
        </authorList>
    </citation>
    <scope>NUCLEOTIDE SEQUENCE</scope>
</reference>
<evidence type="ECO:0000313" key="2">
    <source>
        <dbReference type="EMBL" id="OIQ74614.1"/>
    </source>
</evidence>
<gene>
    <name evidence="2" type="ORF">GALL_437320</name>
</gene>
<dbReference type="EMBL" id="MLJW01002445">
    <property type="protein sequence ID" value="OIQ74614.1"/>
    <property type="molecule type" value="Genomic_DNA"/>
</dbReference>
<keyword evidence="1" id="KW-0812">Transmembrane</keyword>
<organism evidence="2">
    <name type="scientific">mine drainage metagenome</name>
    <dbReference type="NCBI Taxonomy" id="410659"/>
    <lineage>
        <taxon>unclassified sequences</taxon>
        <taxon>metagenomes</taxon>
        <taxon>ecological metagenomes</taxon>
    </lineage>
</organism>
<dbReference type="AlphaFoldDB" id="A0A1J5PSM9"/>
<keyword evidence="1" id="KW-0472">Membrane</keyword>